<reference evidence="3" key="1">
    <citation type="journal article" date="2019" name="Int. J. Syst. Evol. Microbiol.">
        <title>The Global Catalogue of Microorganisms (GCM) 10K type strain sequencing project: providing services to taxonomists for standard genome sequencing and annotation.</title>
        <authorList>
            <consortium name="The Broad Institute Genomics Platform"/>
            <consortium name="The Broad Institute Genome Sequencing Center for Infectious Disease"/>
            <person name="Wu L."/>
            <person name="Ma J."/>
        </authorList>
    </citation>
    <scope>NUCLEOTIDE SEQUENCE [LARGE SCALE GENOMIC DNA]</scope>
    <source>
        <strain evidence="3">CCUG 58760</strain>
    </source>
</reference>
<evidence type="ECO:0000313" key="3">
    <source>
        <dbReference type="Proteomes" id="UP001596166"/>
    </source>
</evidence>
<keyword evidence="2" id="KW-0413">Isomerase</keyword>
<gene>
    <name evidence="2" type="ORF">ACFPMG_03030</name>
</gene>
<dbReference type="Pfam" id="PF01261">
    <property type="entry name" value="AP_endonuc_2"/>
    <property type="match status" value="1"/>
</dbReference>
<dbReference type="Proteomes" id="UP001596166">
    <property type="component" value="Unassembled WGS sequence"/>
</dbReference>
<dbReference type="RefSeq" id="WP_376993753.1">
    <property type="nucleotide sequence ID" value="NZ_JBHSLC010000004.1"/>
</dbReference>
<dbReference type="SUPFAM" id="SSF51658">
    <property type="entry name" value="Xylose isomerase-like"/>
    <property type="match status" value="1"/>
</dbReference>
<proteinExistence type="predicted"/>
<keyword evidence="3" id="KW-1185">Reference proteome</keyword>
<evidence type="ECO:0000313" key="2">
    <source>
        <dbReference type="EMBL" id="MFC5353971.1"/>
    </source>
</evidence>
<feature type="domain" description="Xylose isomerase-like TIM barrel" evidence="1">
    <location>
        <begin position="36"/>
        <end position="285"/>
    </location>
</feature>
<accession>A0ABW0G0D9</accession>
<dbReference type="GO" id="GO:0016853">
    <property type="term" value="F:isomerase activity"/>
    <property type="evidence" value="ECO:0007669"/>
    <property type="project" value="UniProtKB-KW"/>
</dbReference>
<dbReference type="PANTHER" id="PTHR12110">
    <property type="entry name" value="HYDROXYPYRUVATE ISOMERASE"/>
    <property type="match status" value="1"/>
</dbReference>
<dbReference type="Gene3D" id="3.20.20.150">
    <property type="entry name" value="Divalent-metal-dependent TIM barrel enzymes"/>
    <property type="match status" value="1"/>
</dbReference>
<comment type="caution">
    <text evidence="2">The sequence shown here is derived from an EMBL/GenBank/DDBJ whole genome shotgun (WGS) entry which is preliminary data.</text>
</comment>
<dbReference type="InterPro" id="IPR013022">
    <property type="entry name" value="Xyl_isomerase-like_TIM-brl"/>
</dbReference>
<protein>
    <submittedName>
        <fullName evidence="2">Sugar phosphate isomerase/epimerase family protein</fullName>
    </submittedName>
</protein>
<evidence type="ECO:0000259" key="1">
    <source>
        <dbReference type="Pfam" id="PF01261"/>
    </source>
</evidence>
<organism evidence="2 3">
    <name type="scientific">Azospirillum himalayense</name>
    <dbReference type="NCBI Taxonomy" id="654847"/>
    <lineage>
        <taxon>Bacteria</taxon>
        <taxon>Pseudomonadati</taxon>
        <taxon>Pseudomonadota</taxon>
        <taxon>Alphaproteobacteria</taxon>
        <taxon>Rhodospirillales</taxon>
        <taxon>Azospirillaceae</taxon>
        <taxon>Azospirillum</taxon>
    </lineage>
</organism>
<dbReference type="EMBL" id="JBHSLC010000004">
    <property type="protein sequence ID" value="MFC5353971.1"/>
    <property type="molecule type" value="Genomic_DNA"/>
</dbReference>
<sequence length="336" mass="37765">MNKTAKRDINLSFFMFTANLQPDNEAYTRLIIRHIEAMTELGYDGFDLPIHPVQTTDHAAEVESYTRMRRAFDRAGLEGVRFTTNVGTTRTFDPTSPYRQQREEALAYLKSRVDITAVLGGNSIMAGPFVFPYGVFPTTDDGDPIWSDALQEWLKPRYEAARPVLQELGEYAERKGVKLGIEPVDHWETPAPNMVSDVLDFLQGVQTAQTGLTIDSAHVVLGSNGPLVFEDNLRTAVAQNRLHYVHISAPDRGAVHDSWIPWGTFLCPILPVYHGPLLVEVFNAVPPFTNLLRLTRRKFWIPGEDAPEPGLPSAYDIAREGLATLKREIERLSHTH</sequence>
<dbReference type="InterPro" id="IPR050312">
    <property type="entry name" value="IolE/XylAMocC-like"/>
</dbReference>
<name>A0ABW0G0D9_9PROT</name>
<dbReference type="InterPro" id="IPR036237">
    <property type="entry name" value="Xyl_isomerase-like_sf"/>
</dbReference>